<gene>
    <name evidence="3" type="ORF">BRAFLDRAFT_88374</name>
</gene>
<feature type="region of interest" description="Disordered" evidence="1">
    <location>
        <begin position="1"/>
        <end position="61"/>
    </location>
</feature>
<feature type="compositionally biased region" description="Basic and acidic residues" evidence="1">
    <location>
        <begin position="1"/>
        <end position="11"/>
    </location>
</feature>
<dbReference type="InterPro" id="IPR001611">
    <property type="entry name" value="Leu-rich_rpt"/>
</dbReference>
<sequence>MAEKSNMEVRKVIGNLEAEDEETTRTPSVKVKKKPPFLQKESVRSTRRVQVQAGPSCGDDELDRLYATRKTAVFPPAAVRPKEPPPQPADVPCRPPDPLYVRRVGQRFWSTKRILDWQRQALRAMEDPEALLKPVREYGEEPKLQNAENGESDANHGHPKNYEEHKYFLYDKNHGHYENDEEHKYFQYDKNHGHYENDEEHTARHYENDEEHTARHHDNGRHHENDEENSNLSMHVYADLDPDFLAVQDAIQNASAQPFYEMDISPADEEQEQPFYKMDVTAAKDKVEEEQPFYEMKAASADGENEQQPFYKMDDNQLGQPTPDNVYADLDAEFVAAQDAVCMRHRVREDSRDGADQRCSQNCREFCRSRPGCVLAVCVGVIIAVTAATVVAVIFNQHSRLRFHHNESPVLNHTTLSTVYTTSCAHLAVTSPATSETSDWRTEWTLYIREYFQQDSDAAMGLEERYSENEVVIALLEDRFFWPWVCLYWEHKTALPHTMLDAVTSCIVDGTESKYMESHGFSTYMEFFSSMLGALNALPNITQSSQSSDNRYISLSERTLSNNDAEALVNLFPYLKGLKGLFLQNCGLSGKAAATIAGQLPLLRTVTIIFLSSNKIGDDGVEAMSEAFPHLKALMRLYIANNSITNVGGRAMAKRLGHLQELQSLNLKDNELALSLSSLTKAFVNMTQLRSVRLWPITCRAASFRMAAQQVHDAVHRLEGQVRNTRNVLLYDGSTGSRVGTLGMAWKRVEHVLTTGVYISKGHIKMSLKIKLLEE</sequence>
<dbReference type="InterPro" id="IPR027038">
    <property type="entry name" value="RanGap"/>
</dbReference>
<feature type="region of interest" description="Disordered" evidence="1">
    <location>
        <begin position="209"/>
        <end position="228"/>
    </location>
</feature>
<keyword evidence="2" id="KW-0472">Membrane</keyword>
<dbReference type="eggNOG" id="KOG1909">
    <property type="taxonomic scope" value="Eukaryota"/>
</dbReference>
<dbReference type="InParanoid" id="C3ZPM3"/>
<dbReference type="PANTHER" id="PTHR24113">
    <property type="entry name" value="RAN GTPASE-ACTIVATING PROTEIN 1"/>
    <property type="match status" value="1"/>
</dbReference>
<reference evidence="3" key="1">
    <citation type="journal article" date="2008" name="Nature">
        <title>The amphioxus genome and the evolution of the chordate karyotype.</title>
        <authorList>
            <consortium name="US DOE Joint Genome Institute (JGI-PGF)"/>
            <person name="Putnam N.H."/>
            <person name="Butts T."/>
            <person name="Ferrier D.E.K."/>
            <person name="Furlong R.F."/>
            <person name="Hellsten U."/>
            <person name="Kawashima T."/>
            <person name="Robinson-Rechavi M."/>
            <person name="Shoguchi E."/>
            <person name="Terry A."/>
            <person name="Yu J.-K."/>
            <person name="Benito-Gutierrez E.L."/>
            <person name="Dubchak I."/>
            <person name="Garcia-Fernandez J."/>
            <person name="Gibson-Brown J.J."/>
            <person name="Grigoriev I.V."/>
            <person name="Horton A.C."/>
            <person name="de Jong P.J."/>
            <person name="Jurka J."/>
            <person name="Kapitonov V.V."/>
            <person name="Kohara Y."/>
            <person name="Kuroki Y."/>
            <person name="Lindquist E."/>
            <person name="Lucas S."/>
            <person name="Osoegawa K."/>
            <person name="Pennacchio L.A."/>
            <person name="Salamov A.A."/>
            <person name="Satou Y."/>
            <person name="Sauka-Spengler T."/>
            <person name="Schmutz J."/>
            <person name="Shin-I T."/>
            <person name="Toyoda A."/>
            <person name="Bronner-Fraser M."/>
            <person name="Fujiyama A."/>
            <person name="Holland L.Z."/>
            <person name="Holland P.W.H."/>
            <person name="Satoh N."/>
            <person name="Rokhsar D.S."/>
        </authorList>
    </citation>
    <scope>NUCLEOTIDE SEQUENCE [LARGE SCALE GENOMIC DNA]</scope>
    <source>
        <strain evidence="3">S238N-H82</strain>
        <tissue evidence="3">Testes</tissue>
    </source>
</reference>
<evidence type="ECO:0000256" key="1">
    <source>
        <dbReference type="SAM" id="MobiDB-lite"/>
    </source>
</evidence>
<dbReference type="EMBL" id="GG666658">
    <property type="protein sequence ID" value="EEN45520.1"/>
    <property type="molecule type" value="Genomic_DNA"/>
</dbReference>
<feature type="region of interest" description="Disordered" evidence="1">
    <location>
        <begin position="73"/>
        <end position="97"/>
    </location>
</feature>
<dbReference type="Gene3D" id="3.80.10.10">
    <property type="entry name" value="Ribonuclease Inhibitor"/>
    <property type="match status" value="1"/>
</dbReference>
<dbReference type="AlphaFoldDB" id="C3ZPM3"/>
<keyword evidence="2" id="KW-1133">Transmembrane helix</keyword>
<organism>
    <name type="scientific">Branchiostoma floridae</name>
    <name type="common">Florida lancelet</name>
    <name type="synonym">Amphioxus</name>
    <dbReference type="NCBI Taxonomy" id="7739"/>
    <lineage>
        <taxon>Eukaryota</taxon>
        <taxon>Metazoa</taxon>
        <taxon>Chordata</taxon>
        <taxon>Cephalochordata</taxon>
        <taxon>Leptocardii</taxon>
        <taxon>Amphioxiformes</taxon>
        <taxon>Branchiostomatidae</taxon>
        <taxon>Branchiostoma</taxon>
    </lineage>
</organism>
<dbReference type="InterPro" id="IPR032675">
    <property type="entry name" value="LRR_dom_sf"/>
</dbReference>
<dbReference type="STRING" id="7739.C3ZPM3"/>
<dbReference type="PANTHER" id="PTHR24113:SF15">
    <property type="entry name" value="NACHT DOMAIN-CONTAINING PROTEIN"/>
    <property type="match status" value="1"/>
</dbReference>
<feature type="transmembrane region" description="Helical" evidence="2">
    <location>
        <begin position="374"/>
        <end position="395"/>
    </location>
</feature>
<dbReference type="SUPFAM" id="SSF52047">
    <property type="entry name" value="RNI-like"/>
    <property type="match status" value="1"/>
</dbReference>
<name>C3ZPM3_BRAFL</name>
<evidence type="ECO:0000256" key="2">
    <source>
        <dbReference type="SAM" id="Phobius"/>
    </source>
</evidence>
<keyword evidence="2" id="KW-0812">Transmembrane</keyword>
<feature type="compositionally biased region" description="Basic and acidic residues" evidence="1">
    <location>
        <begin position="209"/>
        <end position="225"/>
    </location>
</feature>
<protein>
    <submittedName>
        <fullName evidence="3">Uncharacterized protein</fullName>
    </submittedName>
</protein>
<dbReference type="SMART" id="SM00368">
    <property type="entry name" value="LRR_RI"/>
    <property type="match status" value="2"/>
</dbReference>
<evidence type="ECO:0000313" key="3">
    <source>
        <dbReference type="EMBL" id="EEN45520.1"/>
    </source>
</evidence>
<dbReference type="GO" id="GO:0005096">
    <property type="term" value="F:GTPase activator activity"/>
    <property type="evidence" value="ECO:0007669"/>
    <property type="project" value="InterPro"/>
</dbReference>
<feature type="compositionally biased region" description="Pro residues" evidence="1">
    <location>
        <begin position="84"/>
        <end position="97"/>
    </location>
</feature>
<proteinExistence type="predicted"/>
<dbReference type="Pfam" id="PF13516">
    <property type="entry name" value="LRR_6"/>
    <property type="match status" value="1"/>
</dbReference>
<accession>C3ZPM3</accession>